<dbReference type="Pfam" id="PF10230">
    <property type="entry name" value="LIDHydrolase"/>
    <property type="match status" value="1"/>
</dbReference>
<keyword evidence="4" id="KW-0378">Hydrolase</keyword>
<protein>
    <submittedName>
        <fullName evidence="5">LADA_0B04566g1_1</fullName>
    </submittedName>
</protein>
<name>A0A1G4ISV4_9SACH</name>
<reference evidence="6" key="1">
    <citation type="submission" date="2016-03" db="EMBL/GenBank/DDBJ databases">
        <authorList>
            <person name="Devillers H."/>
        </authorList>
    </citation>
    <scope>NUCLEOTIDE SEQUENCE [LARGE SCALE GENOMIC DNA]</scope>
</reference>
<dbReference type="SUPFAM" id="SSF53474">
    <property type="entry name" value="alpha/beta-Hydrolases"/>
    <property type="match status" value="1"/>
</dbReference>
<dbReference type="GO" id="GO:0005811">
    <property type="term" value="C:lipid droplet"/>
    <property type="evidence" value="ECO:0007669"/>
    <property type="project" value="UniProtKB-SubCell"/>
</dbReference>
<evidence type="ECO:0000256" key="4">
    <source>
        <dbReference type="ARBA" id="ARBA00022801"/>
    </source>
</evidence>
<dbReference type="InterPro" id="IPR019363">
    <property type="entry name" value="LDAH"/>
</dbReference>
<dbReference type="GO" id="GO:0019915">
    <property type="term" value="P:lipid storage"/>
    <property type="evidence" value="ECO:0007669"/>
    <property type="project" value="InterPro"/>
</dbReference>
<dbReference type="OrthoDB" id="448051at2759"/>
<gene>
    <name evidence="5" type="ORF">LADA_0B04566G</name>
</gene>
<evidence type="ECO:0000256" key="1">
    <source>
        <dbReference type="ARBA" id="ARBA00004502"/>
    </source>
</evidence>
<evidence type="ECO:0000313" key="5">
    <source>
        <dbReference type="EMBL" id="SCU80013.1"/>
    </source>
</evidence>
<dbReference type="PANTHER" id="PTHR13390:SF0">
    <property type="entry name" value="LIPID DROPLET-ASSOCIATED HYDROLASE"/>
    <property type="match status" value="1"/>
</dbReference>
<sequence length="306" mass="34786">MGIEKCLIGGLPSSIFHSRPIEDGPEKYHSKLFVFVAGNPGLIEFYEPFLSGIQQNNPQWEILGISHAGMNTCDTFHCPVYTLQEQINHKIEVINNYSDKTRHLIIMGHSVGAYMVQKILLSPQLNGMVLRVGLLTPTVIDIHKSEKGTKLTRLNRWIPHFHVVVATVAYVIFEKLLPTYITSLIASTMVDNIDSSVGMATMSLISNSRFVKQALGLAAEEMQVIRSDWAFQDSFLSHCQSRNIKIWFLFSQKDHWVSPETCKDLIKFFKSHSDPKMLEIDVSPTLEHAFVRRHAEVVIREYFGQV</sequence>
<comment type="subcellular location">
    <subcellularLocation>
        <location evidence="1">Lipid droplet</location>
    </subcellularLocation>
</comment>
<dbReference type="AlphaFoldDB" id="A0A1G4ISV4"/>
<dbReference type="GO" id="GO:0019433">
    <property type="term" value="P:triglyceride catabolic process"/>
    <property type="evidence" value="ECO:0007669"/>
    <property type="project" value="EnsemblFungi"/>
</dbReference>
<organism evidence="5 6">
    <name type="scientific">Lachancea dasiensis</name>
    <dbReference type="NCBI Taxonomy" id="1072105"/>
    <lineage>
        <taxon>Eukaryota</taxon>
        <taxon>Fungi</taxon>
        <taxon>Dikarya</taxon>
        <taxon>Ascomycota</taxon>
        <taxon>Saccharomycotina</taxon>
        <taxon>Saccharomycetes</taxon>
        <taxon>Saccharomycetales</taxon>
        <taxon>Saccharomycetaceae</taxon>
        <taxon>Lachancea</taxon>
    </lineage>
</organism>
<evidence type="ECO:0000256" key="2">
    <source>
        <dbReference type="ARBA" id="ARBA00008300"/>
    </source>
</evidence>
<comment type="similarity">
    <text evidence="2">Belongs to the AB hydrolase superfamily. LDAH family.</text>
</comment>
<keyword evidence="6" id="KW-1185">Reference proteome</keyword>
<dbReference type="EMBL" id="LT598456">
    <property type="protein sequence ID" value="SCU80013.1"/>
    <property type="molecule type" value="Genomic_DNA"/>
</dbReference>
<evidence type="ECO:0000256" key="3">
    <source>
        <dbReference type="ARBA" id="ARBA00022677"/>
    </source>
</evidence>
<dbReference type="Proteomes" id="UP000190274">
    <property type="component" value="Chromosome B"/>
</dbReference>
<dbReference type="GO" id="GO:0004806">
    <property type="term" value="F:triacylglycerol lipase activity"/>
    <property type="evidence" value="ECO:0007669"/>
    <property type="project" value="EnsemblFungi"/>
</dbReference>
<dbReference type="InterPro" id="IPR029058">
    <property type="entry name" value="AB_hydrolase_fold"/>
</dbReference>
<keyword evidence="3" id="KW-0551">Lipid droplet</keyword>
<dbReference type="Gene3D" id="3.40.50.1820">
    <property type="entry name" value="alpha/beta hydrolase"/>
    <property type="match status" value="1"/>
</dbReference>
<dbReference type="PANTHER" id="PTHR13390">
    <property type="entry name" value="LIPASE"/>
    <property type="match status" value="1"/>
</dbReference>
<evidence type="ECO:0000313" key="6">
    <source>
        <dbReference type="Proteomes" id="UP000190274"/>
    </source>
</evidence>
<proteinExistence type="inferred from homology"/>
<accession>A0A1G4ISV4</accession>